<organism evidence="2">
    <name type="scientific">Candidatus Aramenus sulfurataquae</name>
    <dbReference type="NCBI Taxonomy" id="1326980"/>
    <lineage>
        <taxon>Archaea</taxon>
        <taxon>Thermoproteota</taxon>
        <taxon>Thermoprotei</taxon>
        <taxon>Sulfolobales</taxon>
        <taxon>Sulfolobaceae</taxon>
        <taxon>Candidatus Aramenus</taxon>
    </lineage>
</organism>
<comment type="caution">
    <text evidence="2">The sequence shown here is derived from an EMBL/GenBank/DDBJ whole genome shotgun (WGS) entry which is preliminary data.</text>
</comment>
<sequence>MRASNEDSVNRIDILGIEGGVEKSIVALTLGKALAINSKNVLIIDGDAIGYSSYILGIRGKGILSKLVDGEEDFDSSFKEIALNEGFLGIIKLFGDGDRFENDIATIHENKDLRDKFSSLYRKFLLYRKYDYYIVDNPPMI</sequence>
<dbReference type="EMBL" id="JZWS02000021">
    <property type="protein sequence ID" value="MCL7344664.1"/>
    <property type="molecule type" value="Genomic_DNA"/>
</dbReference>
<evidence type="ECO:0000313" key="2">
    <source>
        <dbReference type="EMBL" id="MCL7344664.1"/>
    </source>
</evidence>
<dbReference type="InterPro" id="IPR027417">
    <property type="entry name" value="P-loop_NTPase"/>
</dbReference>
<name>A0AAE3FMJ3_9CREN</name>
<reference evidence="2" key="1">
    <citation type="submission" date="2022-05" db="EMBL/GenBank/DDBJ databases">
        <title>Metagenome Sequencing of an Archaeal-Dominated Microbial Community from a Hot Spring at the Los Azufres Geothermal Field, Mexico.</title>
        <authorList>
            <person name="Marin-Paredes R."/>
            <person name="Martinez-Romero E."/>
            <person name="Servin-Garciduenas L.E."/>
        </authorList>
    </citation>
    <scope>NUCLEOTIDE SEQUENCE</scope>
    <source>
        <strain evidence="2">AZ1-454</strain>
    </source>
</reference>
<evidence type="ECO:0000259" key="1">
    <source>
        <dbReference type="Pfam" id="PF13614"/>
    </source>
</evidence>
<dbReference type="InterPro" id="IPR025669">
    <property type="entry name" value="AAA_dom"/>
</dbReference>
<feature type="non-terminal residue" evidence="2">
    <location>
        <position position="141"/>
    </location>
</feature>
<proteinExistence type="predicted"/>
<gene>
    <name evidence="2" type="ORF">TQ35_008850</name>
</gene>
<accession>A0AAE3FMJ3</accession>
<dbReference type="Pfam" id="PF13614">
    <property type="entry name" value="AAA_31"/>
    <property type="match status" value="1"/>
</dbReference>
<dbReference type="SUPFAM" id="SSF52540">
    <property type="entry name" value="P-loop containing nucleoside triphosphate hydrolases"/>
    <property type="match status" value="1"/>
</dbReference>
<dbReference type="AlphaFoldDB" id="A0AAE3FMJ3"/>
<dbReference type="Gene3D" id="3.40.50.300">
    <property type="entry name" value="P-loop containing nucleotide triphosphate hydrolases"/>
    <property type="match status" value="1"/>
</dbReference>
<feature type="domain" description="AAA" evidence="1">
    <location>
        <begin position="12"/>
        <end position="140"/>
    </location>
</feature>
<protein>
    <submittedName>
        <fullName evidence="2">AAA family ATPase</fullName>
    </submittedName>
</protein>